<evidence type="ECO:0000256" key="10">
    <source>
        <dbReference type="ARBA" id="ARBA00042858"/>
    </source>
</evidence>
<comment type="subunit">
    <text evidence="7">May form a complex composed of at least the catalytic subunit CRK2 and a cyclin.</text>
</comment>
<organism evidence="12 13">
    <name type="scientific">Durusdinium trenchii</name>
    <dbReference type="NCBI Taxonomy" id="1381693"/>
    <lineage>
        <taxon>Eukaryota</taxon>
        <taxon>Sar</taxon>
        <taxon>Alveolata</taxon>
        <taxon>Dinophyceae</taxon>
        <taxon>Suessiales</taxon>
        <taxon>Symbiodiniaceae</taxon>
        <taxon>Durusdinium</taxon>
    </lineage>
</organism>
<evidence type="ECO:0000256" key="6">
    <source>
        <dbReference type="ARBA" id="ARBA00022840"/>
    </source>
</evidence>
<evidence type="ECO:0000256" key="4">
    <source>
        <dbReference type="ARBA" id="ARBA00022741"/>
    </source>
</evidence>
<keyword evidence="3" id="KW-0808">Transferase</keyword>
<keyword evidence="2" id="KW-0723">Serine/threonine-protein kinase</keyword>
<protein>
    <recommendedName>
        <fullName evidence="8">Cyclin-dependent kinase 2 homolog</fullName>
        <ecNumber evidence="1">2.7.11.22</ecNumber>
    </recommendedName>
    <alternativeName>
        <fullName evidence="9">Cell division control protein 2 homolog</fullName>
    </alternativeName>
    <alternativeName>
        <fullName evidence="10">cdc2-related kinase 2</fullName>
    </alternativeName>
</protein>
<accession>A0ABP0HH95</accession>
<dbReference type="Pfam" id="PF13646">
    <property type="entry name" value="HEAT_2"/>
    <property type="match status" value="1"/>
</dbReference>
<keyword evidence="5" id="KW-0418">Kinase</keyword>
<comment type="caution">
    <text evidence="12">The sequence shown here is derived from an EMBL/GenBank/DDBJ whole genome shotgun (WGS) entry which is preliminary data.</text>
</comment>
<evidence type="ECO:0000256" key="8">
    <source>
        <dbReference type="ARBA" id="ARBA00039612"/>
    </source>
</evidence>
<sequence length="845" mass="95817">KNCLEEYFYIHNIPGVSAVSQSDGEDLTEALMMTVQKCQQDLGLCFSIEEMEEIRTYILKGSCWVLLLSPVKLDADALNRSLGDFVDQRRRSSAAWAFAESPRIMPAFGCEGFYELVCQVEGMRAKEDIVISKVVRLNGSFFREIATKLLKKQGESPEEWQVRLFNNHRDLNDETWCSPYRNADPHFVTSLHWPTLDWKDGELLQLLEKFAAGRYDCQVVHAAAFLIHAIQGKPDLEMMCNEAKEVLQKCMQHAFPPEDLLYWLLKVFDGFSRLPPHLVQLMKRLQSSDVIVRAAACEALGRLPPNELVQHSSLLLKKLDDPERSVRATACEALGKLPLHHLAIRFSDLEKLLDDDARNVRAAAFRALGKLSPDMAQAWSELLEHSNFDVRLVACKTLGRPSPDDLAKHSSQLVKKLEDSEFHVRAAAYKALGHLSPDDLAKNSLELVKKLEDWDFRVRDAALEALGHLSPEDLAKRSSELVEKLEDSEFHVRVAACTALGHLSPGAALCGKYLVLEEITKWYYGSLWLAEGSSSQKKFTITKLHVNQRSFDDGLPLAVIQQEISVLRSLNHQNIVQLNDILEVGYDIWLVFEFLPLTLSETLKAFARKQEMMPMETLRRHSSDLMEGLDACHARRIAHRNLNPLSILLTHDGTLKIAHFEHVQVMNTCGAYYDEVVGVRWYRAPELLLGEQRYGLEVDCWSAGCLMAQMATIRPLFPGDSDVDTLFKIFRLLGSPSNTNWPGGKQLKHWRERYPKWKTTRLKPLLDSRPELQEDAIDLMRQLLCLDPAQRMTMCRAKQHPFVARRTDRRSGNDGGALEDEMKGGSNLAIGAICSEGSQSRFQVF</sequence>
<evidence type="ECO:0000313" key="13">
    <source>
        <dbReference type="Proteomes" id="UP001642464"/>
    </source>
</evidence>
<dbReference type="PANTHER" id="PTHR24056">
    <property type="entry name" value="CELL DIVISION PROTEIN KINASE"/>
    <property type="match status" value="1"/>
</dbReference>
<dbReference type="InterPro" id="IPR000719">
    <property type="entry name" value="Prot_kinase_dom"/>
</dbReference>
<evidence type="ECO:0000256" key="3">
    <source>
        <dbReference type="ARBA" id="ARBA00022679"/>
    </source>
</evidence>
<name>A0ABP0HH95_9DINO</name>
<dbReference type="InterPro" id="IPR011989">
    <property type="entry name" value="ARM-like"/>
</dbReference>
<reference evidence="12 13" key="1">
    <citation type="submission" date="2024-02" db="EMBL/GenBank/DDBJ databases">
        <authorList>
            <person name="Chen Y."/>
            <person name="Shah S."/>
            <person name="Dougan E. K."/>
            <person name="Thang M."/>
            <person name="Chan C."/>
        </authorList>
    </citation>
    <scope>NUCLEOTIDE SEQUENCE [LARGE SCALE GENOMIC DNA]</scope>
</reference>
<keyword evidence="4" id="KW-0547">Nucleotide-binding</keyword>
<dbReference type="SUPFAM" id="SSF48371">
    <property type="entry name" value="ARM repeat"/>
    <property type="match status" value="2"/>
</dbReference>
<evidence type="ECO:0000313" key="12">
    <source>
        <dbReference type="EMBL" id="CAK8988719.1"/>
    </source>
</evidence>
<proteinExistence type="predicted"/>
<dbReference type="InterPro" id="IPR050108">
    <property type="entry name" value="CDK"/>
</dbReference>
<dbReference type="InterPro" id="IPR011009">
    <property type="entry name" value="Kinase-like_dom_sf"/>
</dbReference>
<dbReference type="Pfam" id="PF00069">
    <property type="entry name" value="Pkinase"/>
    <property type="match status" value="1"/>
</dbReference>
<feature type="domain" description="Protein kinase" evidence="11">
    <location>
        <begin position="513"/>
        <end position="803"/>
    </location>
</feature>
<evidence type="ECO:0000256" key="2">
    <source>
        <dbReference type="ARBA" id="ARBA00022527"/>
    </source>
</evidence>
<evidence type="ECO:0000256" key="9">
    <source>
        <dbReference type="ARBA" id="ARBA00041902"/>
    </source>
</evidence>
<evidence type="ECO:0000259" key="11">
    <source>
        <dbReference type="PROSITE" id="PS50011"/>
    </source>
</evidence>
<feature type="non-terminal residue" evidence="12">
    <location>
        <position position="1"/>
    </location>
</feature>
<dbReference type="EMBL" id="CAXAMM010000736">
    <property type="protein sequence ID" value="CAK8988719.1"/>
    <property type="molecule type" value="Genomic_DNA"/>
</dbReference>
<evidence type="ECO:0000256" key="1">
    <source>
        <dbReference type="ARBA" id="ARBA00012425"/>
    </source>
</evidence>
<dbReference type="Proteomes" id="UP001642464">
    <property type="component" value="Unassembled WGS sequence"/>
</dbReference>
<dbReference type="PANTHER" id="PTHR24056:SF254">
    <property type="entry name" value="CYCLIN-DEPENDENT KINASE 2"/>
    <property type="match status" value="1"/>
</dbReference>
<keyword evidence="13" id="KW-1185">Reference proteome</keyword>
<dbReference type="Gene3D" id="1.25.10.10">
    <property type="entry name" value="Leucine-rich Repeat Variant"/>
    <property type="match status" value="2"/>
</dbReference>
<evidence type="ECO:0000256" key="5">
    <source>
        <dbReference type="ARBA" id="ARBA00022777"/>
    </source>
</evidence>
<dbReference type="Gene3D" id="3.30.200.20">
    <property type="entry name" value="Phosphorylase Kinase, domain 1"/>
    <property type="match status" value="1"/>
</dbReference>
<dbReference type="Pfam" id="PF20168">
    <property type="entry name" value="PDS5"/>
    <property type="match status" value="1"/>
</dbReference>
<keyword evidence="6" id="KW-0067">ATP-binding</keyword>
<dbReference type="SUPFAM" id="SSF56112">
    <property type="entry name" value="Protein kinase-like (PK-like)"/>
    <property type="match status" value="1"/>
</dbReference>
<dbReference type="Gene3D" id="1.10.510.10">
    <property type="entry name" value="Transferase(Phosphotransferase) domain 1"/>
    <property type="match status" value="1"/>
</dbReference>
<dbReference type="InterPro" id="IPR016024">
    <property type="entry name" value="ARM-type_fold"/>
</dbReference>
<dbReference type="EC" id="2.7.11.22" evidence="1"/>
<gene>
    <name evidence="12" type="ORF">SCF082_LOCUS1506</name>
</gene>
<dbReference type="PROSITE" id="PS50011">
    <property type="entry name" value="PROTEIN_KINASE_DOM"/>
    <property type="match status" value="1"/>
</dbReference>
<evidence type="ECO:0000256" key="7">
    <source>
        <dbReference type="ARBA" id="ARBA00038543"/>
    </source>
</evidence>